<dbReference type="Proteomes" id="UP000231912">
    <property type="component" value="Unassembled WGS sequence"/>
</dbReference>
<proteinExistence type="predicted"/>
<name>A0A2M9ZD86_9LEPT</name>
<sequence>MFTSSLEWLEKEDATHALILAHSSKKQVATFIESDLKDTEGLFYTQARERDSRPLEFIAEEISDSPWTPLVFLVTKLFLGPESPRKLIVSLLLTDLPPPAIV</sequence>
<evidence type="ECO:0000313" key="2">
    <source>
        <dbReference type="Proteomes" id="UP000231912"/>
    </source>
</evidence>
<accession>A0A2M9ZD86</accession>
<organism evidence="1 2">
    <name type="scientific">Leptospira wolffii</name>
    <dbReference type="NCBI Taxonomy" id="409998"/>
    <lineage>
        <taxon>Bacteria</taxon>
        <taxon>Pseudomonadati</taxon>
        <taxon>Spirochaetota</taxon>
        <taxon>Spirochaetia</taxon>
        <taxon>Leptospirales</taxon>
        <taxon>Leptospiraceae</taxon>
        <taxon>Leptospira</taxon>
    </lineage>
</organism>
<dbReference type="EMBL" id="NPDT01000002">
    <property type="protein sequence ID" value="PJZ66386.1"/>
    <property type="molecule type" value="Genomic_DNA"/>
</dbReference>
<gene>
    <name evidence="1" type="ORF">CH371_08945</name>
</gene>
<protein>
    <submittedName>
        <fullName evidence="1">Uncharacterized protein</fullName>
    </submittedName>
</protein>
<reference evidence="1 2" key="1">
    <citation type="submission" date="2017-07" db="EMBL/GenBank/DDBJ databases">
        <title>Leptospira spp. isolated from tropical soils.</title>
        <authorList>
            <person name="Thibeaux R."/>
            <person name="Iraola G."/>
            <person name="Ferres I."/>
            <person name="Bierque E."/>
            <person name="Girault D."/>
            <person name="Soupe-Gilbert M.-E."/>
            <person name="Picardeau M."/>
            <person name="Goarant C."/>
        </authorList>
    </citation>
    <scope>NUCLEOTIDE SEQUENCE [LARGE SCALE GENOMIC DNA]</scope>
    <source>
        <strain evidence="1 2">FH2-C-A2</strain>
    </source>
</reference>
<dbReference type="AlphaFoldDB" id="A0A2M9ZD86"/>
<evidence type="ECO:0000313" key="1">
    <source>
        <dbReference type="EMBL" id="PJZ66386.1"/>
    </source>
</evidence>
<comment type="caution">
    <text evidence="1">The sequence shown here is derived from an EMBL/GenBank/DDBJ whole genome shotgun (WGS) entry which is preliminary data.</text>
</comment>